<dbReference type="InterPro" id="IPR011990">
    <property type="entry name" value="TPR-like_helical_dom_sf"/>
</dbReference>
<sequence length="499" mass="57131">TNRSYWTRKIHSLCVVDRNVDEALRLLDHLRLRGYHPDSLNLSSIIHALCDSNRFSEAHYRFVLSIASGYAPDERTCNVLIARLLDSRTPHSTLHVVHRLVVGKPEFVPSLVNYNRLIDQLCSFSRPTEAHRLFFDMKSRGHRPNTVSYTTLINGYCKIGEVDIAQKLLDEMSECEVRPNSLTYSILIRGVLRKRNVEHGRELMGKLWQTMVDEDDPSVNNAAFANLIDSLCHEGLFQEVFKIAEDAPQEKSVYEEFAYGQMIDSLCKAGMHNGAARIVYIMRKRGFTPSLVSYNSIVHGLSKAGGCMRAYQLLEEGIEFEYKPRVYLQGFNRRQVKQWKFLKAWTSDVVANSTTYAIIIDGLCESDRIDEAKRFWDDVIWPSKVHDNFVYAAILKGLCRSGKLNEACDFLYELVDCGVTPNIVNYNILIDSACKLGLKREAYQIVGEMRKNRLAPDAVTWRILDKLHGNVRKEVCAEDSTLQSKEGLQELDRLEILHE</sequence>
<dbReference type="Pfam" id="PF01535">
    <property type="entry name" value="PPR"/>
    <property type="match status" value="2"/>
</dbReference>
<evidence type="ECO:0000256" key="1">
    <source>
        <dbReference type="ARBA" id="ARBA00007626"/>
    </source>
</evidence>
<dbReference type="GO" id="GO:0003729">
    <property type="term" value="F:mRNA binding"/>
    <property type="evidence" value="ECO:0007669"/>
    <property type="project" value="TreeGrafter"/>
</dbReference>
<evidence type="ECO:0000256" key="3">
    <source>
        <dbReference type="PROSITE-ProRule" id="PRU00708"/>
    </source>
</evidence>
<dbReference type="Gene3D" id="1.25.40.10">
    <property type="entry name" value="Tetratricopeptide repeat domain"/>
    <property type="match status" value="4"/>
</dbReference>
<reference evidence="4 5" key="1">
    <citation type="submission" date="2019-09" db="EMBL/GenBank/DDBJ databases">
        <title>A chromosome-level genome assembly of the Chinese tupelo Nyssa sinensis.</title>
        <authorList>
            <person name="Yang X."/>
            <person name="Kang M."/>
            <person name="Yang Y."/>
            <person name="Xiong H."/>
            <person name="Wang M."/>
            <person name="Zhang Z."/>
            <person name="Wang Z."/>
            <person name="Wu H."/>
            <person name="Ma T."/>
            <person name="Liu J."/>
            <person name="Xi Z."/>
        </authorList>
    </citation>
    <scope>NUCLEOTIDE SEQUENCE [LARGE SCALE GENOMIC DNA]</scope>
    <source>
        <strain evidence="4">J267</strain>
        <tissue evidence="4">Leaf</tissue>
    </source>
</reference>
<dbReference type="PANTHER" id="PTHR47938">
    <property type="entry name" value="RESPIRATORY COMPLEX I CHAPERONE (CIA84), PUTATIVE (AFU_ORTHOLOGUE AFUA_2G06020)-RELATED"/>
    <property type="match status" value="1"/>
</dbReference>
<keyword evidence="5" id="KW-1185">Reference proteome</keyword>
<gene>
    <name evidence="4" type="ORF">F0562_025309</name>
</gene>
<proteinExistence type="inferred from homology"/>
<dbReference type="InterPro" id="IPR002885">
    <property type="entry name" value="PPR_rpt"/>
</dbReference>
<dbReference type="NCBIfam" id="TIGR00756">
    <property type="entry name" value="PPR"/>
    <property type="match status" value="6"/>
</dbReference>
<comment type="similarity">
    <text evidence="1">Belongs to the PPR family. P subfamily.</text>
</comment>
<dbReference type="Pfam" id="PF12854">
    <property type="entry name" value="PPR_1"/>
    <property type="match status" value="1"/>
</dbReference>
<dbReference type="Pfam" id="PF13041">
    <property type="entry name" value="PPR_2"/>
    <property type="match status" value="3"/>
</dbReference>
<name>A0A5J5BFE4_9ASTE</name>
<dbReference type="PROSITE" id="PS51375">
    <property type="entry name" value="PPR"/>
    <property type="match status" value="6"/>
</dbReference>
<feature type="repeat" description="PPR" evidence="3">
    <location>
        <begin position="422"/>
        <end position="456"/>
    </location>
</feature>
<dbReference type="EMBL" id="CM018036">
    <property type="protein sequence ID" value="KAA8541346.1"/>
    <property type="molecule type" value="Genomic_DNA"/>
</dbReference>
<organism evidence="4 5">
    <name type="scientific">Nyssa sinensis</name>
    <dbReference type="NCBI Taxonomy" id="561372"/>
    <lineage>
        <taxon>Eukaryota</taxon>
        <taxon>Viridiplantae</taxon>
        <taxon>Streptophyta</taxon>
        <taxon>Embryophyta</taxon>
        <taxon>Tracheophyta</taxon>
        <taxon>Spermatophyta</taxon>
        <taxon>Magnoliopsida</taxon>
        <taxon>eudicotyledons</taxon>
        <taxon>Gunneridae</taxon>
        <taxon>Pentapetalae</taxon>
        <taxon>asterids</taxon>
        <taxon>Cornales</taxon>
        <taxon>Nyssaceae</taxon>
        <taxon>Nyssa</taxon>
    </lineage>
</organism>
<evidence type="ECO:0000313" key="5">
    <source>
        <dbReference type="Proteomes" id="UP000325577"/>
    </source>
</evidence>
<protein>
    <recommendedName>
        <fullName evidence="6">Pentacotripeptide-repeat region of PRORP domain-containing protein</fullName>
    </recommendedName>
</protein>
<feature type="non-terminal residue" evidence="4">
    <location>
        <position position="1"/>
    </location>
</feature>
<dbReference type="PANTHER" id="PTHR47938:SF35">
    <property type="entry name" value="PENTATRICOPEPTIDE REPEAT-CONTAINING PROTEIN 4, MITOCHONDRIAL-RELATED"/>
    <property type="match status" value="1"/>
</dbReference>
<accession>A0A5J5BFE4</accession>
<feature type="repeat" description="PPR" evidence="3">
    <location>
        <begin position="110"/>
        <end position="144"/>
    </location>
</feature>
<feature type="repeat" description="PPR" evidence="3">
    <location>
        <begin position="255"/>
        <end position="289"/>
    </location>
</feature>
<keyword evidence="2" id="KW-0677">Repeat</keyword>
<feature type="repeat" description="PPR" evidence="3">
    <location>
        <begin position="145"/>
        <end position="179"/>
    </location>
</feature>
<dbReference type="Proteomes" id="UP000325577">
    <property type="component" value="Linkage Group LG13"/>
</dbReference>
<dbReference type="OrthoDB" id="185373at2759"/>
<evidence type="ECO:0000256" key="2">
    <source>
        <dbReference type="ARBA" id="ARBA00022737"/>
    </source>
</evidence>
<dbReference type="AlphaFoldDB" id="A0A5J5BFE4"/>
<evidence type="ECO:0008006" key="6">
    <source>
        <dbReference type="Google" id="ProtNLM"/>
    </source>
</evidence>
<evidence type="ECO:0000313" key="4">
    <source>
        <dbReference type="EMBL" id="KAA8541346.1"/>
    </source>
</evidence>
<feature type="repeat" description="PPR" evidence="3">
    <location>
        <begin position="387"/>
        <end position="421"/>
    </location>
</feature>
<feature type="repeat" description="PPR" evidence="3">
    <location>
        <begin position="290"/>
        <end position="324"/>
    </location>
</feature>